<dbReference type="InterPro" id="IPR001128">
    <property type="entry name" value="Cyt_P450"/>
</dbReference>
<evidence type="ECO:0000256" key="1">
    <source>
        <dbReference type="ARBA" id="ARBA00010617"/>
    </source>
</evidence>
<proteinExistence type="inferred from homology"/>
<gene>
    <name evidence="2" type="ORF">RM423_01525</name>
</gene>
<dbReference type="PRINTS" id="PR00359">
    <property type="entry name" value="BP450"/>
</dbReference>
<dbReference type="EMBL" id="JAVREH010000002">
    <property type="protein sequence ID" value="MDT0260069.1"/>
    <property type="molecule type" value="Genomic_DNA"/>
</dbReference>
<keyword evidence="3" id="KW-1185">Reference proteome</keyword>
<dbReference type="PRINTS" id="PR00385">
    <property type="entry name" value="P450"/>
</dbReference>
<protein>
    <submittedName>
        <fullName evidence="2">Cytochrome P450</fullName>
    </submittedName>
</protein>
<comment type="caution">
    <text evidence="2">The sequence shown here is derived from an EMBL/GenBank/DDBJ whole genome shotgun (WGS) entry which is preliminary data.</text>
</comment>
<name>A0ABU2J509_9ACTN</name>
<evidence type="ECO:0000313" key="2">
    <source>
        <dbReference type="EMBL" id="MDT0260069.1"/>
    </source>
</evidence>
<comment type="similarity">
    <text evidence="1">Belongs to the cytochrome P450 family.</text>
</comment>
<dbReference type="InterPro" id="IPR002397">
    <property type="entry name" value="Cyt_P450_B"/>
</dbReference>
<dbReference type="RefSeq" id="WP_311421231.1">
    <property type="nucleotide sequence ID" value="NZ_JAVREH010000002.1"/>
</dbReference>
<dbReference type="Proteomes" id="UP001183176">
    <property type="component" value="Unassembled WGS sequence"/>
</dbReference>
<dbReference type="PANTHER" id="PTHR46696">
    <property type="entry name" value="P450, PUTATIVE (EUROFUNG)-RELATED"/>
    <property type="match status" value="1"/>
</dbReference>
<accession>A0ABU2J509</accession>
<dbReference type="Pfam" id="PF00067">
    <property type="entry name" value="p450"/>
    <property type="match status" value="1"/>
</dbReference>
<dbReference type="Gene3D" id="1.10.630.10">
    <property type="entry name" value="Cytochrome P450"/>
    <property type="match status" value="1"/>
</dbReference>
<dbReference type="SUPFAM" id="SSF48264">
    <property type="entry name" value="Cytochrome P450"/>
    <property type="match status" value="1"/>
</dbReference>
<evidence type="ECO:0000313" key="3">
    <source>
        <dbReference type="Proteomes" id="UP001183176"/>
    </source>
</evidence>
<sequence length="389" mass="41255">MTTPVAWPTLDVLTRDPHPALASIRSTAPLAWVDSLGGWLVVGHAAAVRVMRDAGTFTVDDPRFSTSRVVGPSMLSTDGAEHDRHRQPFVSPFTPRSTRAHFVDFVDTEATRLVAAVAPAGEAEIRTAIAGPLAAACMQRALGLKAIDVGQLLTWYTDIVAAVAAVTSGSGVPEGSRLAYAALTDAVRSTIATAGASSFLGEVAATAGTLTSTELLSDIAVLLFGGIETTEGMITNLVLHLLREGFDPAALLHENDLLDAAIEESLRLEPAAAVVDRYATRDSEIAGVRIRRGELVVVSLAGANRDPAVFEHPDRFDPGRPNLRKQLAFAQGPHVCLGAHLARLETRTAARALLALPGVRLDPARTVEPSGLVFRKSAAVWVRWNRTVP</sequence>
<organism evidence="2 3">
    <name type="scientific">Jatrophihabitans lederbergiae</name>
    <dbReference type="NCBI Taxonomy" id="3075547"/>
    <lineage>
        <taxon>Bacteria</taxon>
        <taxon>Bacillati</taxon>
        <taxon>Actinomycetota</taxon>
        <taxon>Actinomycetes</taxon>
        <taxon>Jatrophihabitantales</taxon>
        <taxon>Jatrophihabitantaceae</taxon>
        <taxon>Jatrophihabitans</taxon>
    </lineage>
</organism>
<reference evidence="3" key="1">
    <citation type="submission" date="2023-07" db="EMBL/GenBank/DDBJ databases">
        <title>30 novel species of actinomycetes from the DSMZ collection.</title>
        <authorList>
            <person name="Nouioui I."/>
        </authorList>
    </citation>
    <scope>NUCLEOTIDE SEQUENCE [LARGE SCALE GENOMIC DNA]</scope>
    <source>
        <strain evidence="3">DSM 44399</strain>
    </source>
</reference>
<dbReference type="PANTHER" id="PTHR46696:SF1">
    <property type="entry name" value="CYTOCHROME P450 YJIB-RELATED"/>
    <property type="match status" value="1"/>
</dbReference>
<dbReference type="InterPro" id="IPR036396">
    <property type="entry name" value="Cyt_P450_sf"/>
</dbReference>